<keyword evidence="1" id="KW-0812">Transmembrane</keyword>
<dbReference type="InParanoid" id="D8UBW4"/>
<gene>
    <name evidence="2" type="ORF">VOLCADRAFT_107091</name>
</gene>
<dbReference type="eggNOG" id="ENOG502QPQQ">
    <property type="taxonomic scope" value="Eukaryota"/>
</dbReference>
<dbReference type="KEGG" id="vcn:VOLCADRAFT_107091"/>
<evidence type="ECO:0000313" key="3">
    <source>
        <dbReference type="Proteomes" id="UP000001058"/>
    </source>
</evidence>
<accession>D8UBW4</accession>
<keyword evidence="3" id="KW-1185">Reference proteome</keyword>
<feature type="transmembrane region" description="Helical" evidence="1">
    <location>
        <begin position="345"/>
        <end position="367"/>
    </location>
</feature>
<dbReference type="GeneID" id="9618951"/>
<keyword evidence="1" id="KW-1133">Transmembrane helix</keyword>
<sequence length="404" mass="45668">MTSRFPPPTSQKLDVAFLTFLIKFLSKPIVLFDNLVLHPAGRERPLYLLIYSVLSRLALLNFGQRSLVISEGPDDPWVHLNQEAPEDEQQQESRNVEHGRSEFVVLRVPPQVRLPEGYNLVEALQRGGKAVMLVKVKSEVTFKNDIWQPLATALELAIQNETDPVTLLLTDASSWYFATVQLVQKIDNKRPPLPKGNSQAHGYHFQACGHEFCLFDWVEFKCKLLYIPWRSTSSDVPEMFAHMYNVLYPGEDITQVADRAKLGRETLRALAVKWAKPVITDMVTSQNVKDLITKEQVQQASEDGADVQPGMEAGGHREEDLASIREVWLMIVAGFIFTYRNSWRMMWAVSFCVVITVVILPGVIALLPTRRAAYLDGALDRVADYVSHRSRSRRRLAVAALAAV</sequence>
<keyword evidence="1" id="KW-0472">Membrane</keyword>
<reference evidence="2 3" key="1">
    <citation type="journal article" date="2010" name="Science">
        <title>Genomic analysis of organismal complexity in the multicellular green alga Volvox carteri.</title>
        <authorList>
            <person name="Prochnik S.E."/>
            <person name="Umen J."/>
            <person name="Nedelcu A.M."/>
            <person name="Hallmann A."/>
            <person name="Miller S.M."/>
            <person name="Nishii I."/>
            <person name="Ferris P."/>
            <person name="Kuo A."/>
            <person name="Mitros T."/>
            <person name="Fritz-Laylin L.K."/>
            <person name="Hellsten U."/>
            <person name="Chapman J."/>
            <person name="Simakov O."/>
            <person name="Rensing S.A."/>
            <person name="Terry A."/>
            <person name="Pangilinan J."/>
            <person name="Kapitonov V."/>
            <person name="Jurka J."/>
            <person name="Salamov A."/>
            <person name="Shapiro H."/>
            <person name="Schmutz J."/>
            <person name="Grimwood J."/>
            <person name="Lindquist E."/>
            <person name="Lucas S."/>
            <person name="Grigoriev I.V."/>
            <person name="Schmitt R."/>
            <person name="Kirk D."/>
            <person name="Rokhsar D.S."/>
        </authorList>
    </citation>
    <scope>NUCLEOTIDE SEQUENCE [LARGE SCALE GENOMIC DNA]</scope>
    <source>
        <strain evidence="3">f. Nagariensis / Eve</strain>
    </source>
</reference>
<evidence type="ECO:0000313" key="2">
    <source>
        <dbReference type="EMBL" id="EFJ42689.1"/>
    </source>
</evidence>
<proteinExistence type="predicted"/>
<evidence type="ECO:0000256" key="1">
    <source>
        <dbReference type="SAM" id="Phobius"/>
    </source>
</evidence>
<dbReference type="EMBL" id="GL378379">
    <property type="protein sequence ID" value="EFJ42689.1"/>
    <property type="molecule type" value="Genomic_DNA"/>
</dbReference>
<name>D8UBW4_VOLCA</name>
<protein>
    <submittedName>
        <fullName evidence="2">Uncharacterized protein</fullName>
    </submittedName>
</protein>
<organism evidence="3">
    <name type="scientific">Volvox carteri f. nagariensis</name>
    <dbReference type="NCBI Taxonomy" id="3068"/>
    <lineage>
        <taxon>Eukaryota</taxon>
        <taxon>Viridiplantae</taxon>
        <taxon>Chlorophyta</taxon>
        <taxon>core chlorophytes</taxon>
        <taxon>Chlorophyceae</taxon>
        <taxon>CS clade</taxon>
        <taxon>Chlamydomonadales</taxon>
        <taxon>Volvocaceae</taxon>
        <taxon>Volvox</taxon>
    </lineage>
</organism>
<dbReference type="Proteomes" id="UP000001058">
    <property type="component" value="Unassembled WGS sequence"/>
</dbReference>
<dbReference type="RefSeq" id="XP_002956150.1">
    <property type="nucleotide sequence ID" value="XM_002956104.1"/>
</dbReference>
<dbReference type="AlphaFoldDB" id="D8UBW4"/>